<evidence type="ECO:0000313" key="2">
    <source>
        <dbReference type="Proteomes" id="UP001243009"/>
    </source>
</evidence>
<proteinExistence type="predicted"/>
<evidence type="ECO:0000313" key="1">
    <source>
        <dbReference type="EMBL" id="MDO9713639.1"/>
    </source>
</evidence>
<protein>
    <submittedName>
        <fullName evidence="1">Uncharacterized protein</fullName>
    </submittedName>
</protein>
<comment type="caution">
    <text evidence="1">The sequence shown here is derived from an EMBL/GenBank/DDBJ whole genome shotgun (WGS) entry which is preliminary data.</text>
</comment>
<gene>
    <name evidence="1" type="ORF">Q7A36_35315</name>
</gene>
<dbReference type="Proteomes" id="UP001243009">
    <property type="component" value="Unassembled WGS sequence"/>
</dbReference>
<sequence length="68" mass="7164">MRRPSCVILTVAHPTDRSLTTTARLSPPAFVAAHPELAAASRRVLRTGTTECHPGPDGASLYIARGLA</sequence>
<accession>A0ABT9EC03</accession>
<organism evidence="1 2">
    <name type="scientific">Paracraurococcus lichenis</name>
    <dbReference type="NCBI Taxonomy" id="3064888"/>
    <lineage>
        <taxon>Bacteria</taxon>
        <taxon>Pseudomonadati</taxon>
        <taxon>Pseudomonadota</taxon>
        <taxon>Alphaproteobacteria</taxon>
        <taxon>Acetobacterales</taxon>
        <taxon>Roseomonadaceae</taxon>
        <taxon>Paracraurococcus</taxon>
    </lineage>
</organism>
<name>A0ABT9EC03_9PROT</name>
<reference evidence="1 2" key="1">
    <citation type="submission" date="2023-08" db="EMBL/GenBank/DDBJ databases">
        <title>The draft genome sequence of Paracraurococcus sp. LOR1-02.</title>
        <authorList>
            <person name="Kingkaew E."/>
            <person name="Tanasupawat S."/>
        </authorList>
    </citation>
    <scope>NUCLEOTIDE SEQUENCE [LARGE SCALE GENOMIC DNA]</scope>
    <source>
        <strain evidence="1 2">LOR1-02</strain>
    </source>
</reference>
<dbReference type="EMBL" id="JAUTWS010000107">
    <property type="protein sequence ID" value="MDO9713639.1"/>
    <property type="molecule type" value="Genomic_DNA"/>
</dbReference>
<dbReference type="RefSeq" id="WP_305108495.1">
    <property type="nucleotide sequence ID" value="NZ_JAUTWS010000107.1"/>
</dbReference>
<keyword evidence="2" id="KW-1185">Reference proteome</keyword>